<evidence type="ECO:0000256" key="1">
    <source>
        <dbReference type="ARBA" id="ARBA00004651"/>
    </source>
</evidence>
<feature type="transmembrane region" description="Helical" evidence="8">
    <location>
        <begin position="239"/>
        <end position="260"/>
    </location>
</feature>
<evidence type="ECO:0000259" key="9">
    <source>
        <dbReference type="PROSITE" id="PS50928"/>
    </source>
</evidence>
<dbReference type="EMBL" id="HE965806">
    <property type="protein sequence ID" value="CCJ53135.1"/>
    <property type="molecule type" value="Genomic_DNA"/>
</dbReference>
<evidence type="ECO:0000256" key="7">
    <source>
        <dbReference type="ARBA" id="ARBA00023136"/>
    </source>
</evidence>
<dbReference type="RefSeq" id="WP_003813256.1">
    <property type="nucleotide sequence ID" value="NC_019382.1"/>
</dbReference>
<dbReference type="PANTHER" id="PTHR43848">
    <property type="entry name" value="PUTRESCINE TRANSPORT SYSTEM PERMEASE PROTEIN POTI"/>
    <property type="match status" value="1"/>
</dbReference>
<dbReference type="GO" id="GO:0055085">
    <property type="term" value="P:transmembrane transport"/>
    <property type="evidence" value="ECO:0007669"/>
    <property type="project" value="InterPro"/>
</dbReference>
<protein>
    <submittedName>
        <fullName evidence="10">Putative inner membrane permease polyamine transport protein</fullName>
    </submittedName>
</protein>
<evidence type="ECO:0000256" key="6">
    <source>
        <dbReference type="ARBA" id="ARBA00022989"/>
    </source>
</evidence>
<keyword evidence="4" id="KW-1003">Cell membrane</keyword>
<dbReference type="CDD" id="cd06261">
    <property type="entry name" value="TM_PBP2"/>
    <property type="match status" value="1"/>
</dbReference>
<feature type="transmembrane region" description="Helical" evidence="8">
    <location>
        <begin position="12"/>
        <end position="32"/>
    </location>
</feature>
<keyword evidence="5 8" id="KW-0812">Transmembrane</keyword>
<reference evidence="10 11" key="1">
    <citation type="journal article" date="2012" name="BMC Genomics">
        <title>Comparative genomics of the classical Bordetella subspecies: the evolution and exchange of virulence-associated diversity amongst closely related pathogens.</title>
        <authorList>
            <person name="Park J."/>
            <person name="Zhang Y."/>
            <person name="Buboltz A.M."/>
            <person name="Zhang X."/>
            <person name="Schuster S.C."/>
            <person name="Ahuja U."/>
            <person name="Liu M."/>
            <person name="Miller J.F."/>
            <person name="Sebaihia M."/>
            <person name="Bentley S.D."/>
            <person name="Parkhill J."/>
            <person name="Harvill E.T."/>
        </authorList>
    </citation>
    <scope>NUCLEOTIDE SEQUENCE [LARGE SCALE GENOMIC DNA]</scope>
    <source>
        <strain evidence="10 11">253</strain>
    </source>
</reference>
<sequence length="269" mass="29520">MKGPNKSLRMLVLGLGYFFLYVPIISLMVFSFNDSPVVTSWTGFSLRWYGSLLEDSALLRAAWLSFKIAVLTATAATIIGTWAGYVLGRMGRFRGFTLYVGMLSAPLVIPEVVLGISLLLMFVEMRGHLGWPEQNGVFTIWVGHVTLCMAFVAVVVQSRIRDMDRSLEEAALDLGATPIKVFFAITLPLIAPALVSAWLLAFTLSLDDVVIASFLSGPGSSTLPMEVFSRVRLGLKPEINALATLFILAVGTCVIIANRLQWRKEADNR</sequence>
<dbReference type="KEGG" id="bbh:BN112_1217"/>
<dbReference type="Pfam" id="PF00528">
    <property type="entry name" value="BPD_transp_1"/>
    <property type="match status" value="1"/>
</dbReference>
<dbReference type="AlphaFoldDB" id="A0A0C6P169"/>
<dbReference type="Proteomes" id="UP000007564">
    <property type="component" value="Chromosome"/>
</dbReference>
<dbReference type="GeneID" id="69602247"/>
<evidence type="ECO:0000256" key="4">
    <source>
        <dbReference type="ARBA" id="ARBA00022475"/>
    </source>
</evidence>
<feature type="transmembrane region" description="Helical" evidence="8">
    <location>
        <begin position="138"/>
        <end position="160"/>
    </location>
</feature>
<dbReference type="SUPFAM" id="SSF161098">
    <property type="entry name" value="MetI-like"/>
    <property type="match status" value="1"/>
</dbReference>
<dbReference type="HOGENOM" id="CLU_016047_3_0_4"/>
<evidence type="ECO:0000313" key="11">
    <source>
        <dbReference type="Proteomes" id="UP000007564"/>
    </source>
</evidence>
<proteinExistence type="inferred from homology"/>
<dbReference type="PROSITE" id="PS50928">
    <property type="entry name" value="ABC_TM1"/>
    <property type="match status" value="1"/>
</dbReference>
<dbReference type="InterPro" id="IPR051789">
    <property type="entry name" value="Bact_Polyamine_Transport"/>
</dbReference>
<feature type="domain" description="ABC transmembrane type-1" evidence="9">
    <location>
        <begin position="62"/>
        <end position="257"/>
    </location>
</feature>
<comment type="subcellular location">
    <subcellularLocation>
        <location evidence="1 8">Cell membrane</location>
        <topology evidence="1 8">Multi-pass membrane protein</topology>
    </subcellularLocation>
</comment>
<name>A0A0C6P169_BORBO</name>
<evidence type="ECO:0000256" key="3">
    <source>
        <dbReference type="ARBA" id="ARBA00022448"/>
    </source>
</evidence>
<gene>
    <name evidence="10" type="ORF">BN112_1217</name>
</gene>
<dbReference type="PANTHER" id="PTHR43848:SF2">
    <property type="entry name" value="PUTRESCINE TRANSPORT SYSTEM PERMEASE PROTEIN POTI"/>
    <property type="match status" value="1"/>
</dbReference>
<keyword evidence="6 8" id="KW-1133">Transmembrane helix</keyword>
<accession>A0A0C6P169</accession>
<keyword evidence="7 8" id="KW-0472">Membrane</keyword>
<evidence type="ECO:0000256" key="8">
    <source>
        <dbReference type="RuleBase" id="RU363032"/>
    </source>
</evidence>
<comment type="similarity">
    <text evidence="2">Belongs to the binding-protein-dependent transport system permease family. CysTW subfamily.</text>
</comment>
<evidence type="ECO:0000313" key="10">
    <source>
        <dbReference type="EMBL" id="CCJ53135.1"/>
    </source>
</evidence>
<feature type="transmembrane region" description="Helical" evidence="8">
    <location>
        <begin position="61"/>
        <end position="87"/>
    </location>
</feature>
<evidence type="ECO:0000256" key="2">
    <source>
        <dbReference type="ARBA" id="ARBA00007069"/>
    </source>
</evidence>
<evidence type="ECO:0000256" key="5">
    <source>
        <dbReference type="ARBA" id="ARBA00022692"/>
    </source>
</evidence>
<dbReference type="OrthoDB" id="9782004at2"/>
<keyword evidence="3 8" id="KW-0813">Transport</keyword>
<feature type="transmembrane region" description="Helical" evidence="8">
    <location>
        <begin position="99"/>
        <end position="123"/>
    </location>
</feature>
<dbReference type="InterPro" id="IPR035906">
    <property type="entry name" value="MetI-like_sf"/>
</dbReference>
<dbReference type="GO" id="GO:0005886">
    <property type="term" value="C:plasma membrane"/>
    <property type="evidence" value="ECO:0007669"/>
    <property type="project" value="UniProtKB-SubCell"/>
</dbReference>
<organism evidence="10 11">
    <name type="scientific">Bordetella bronchiseptica 253</name>
    <dbReference type="NCBI Taxonomy" id="568707"/>
    <lineage>
        <taxon>Bacteria</taxon>
        <taxon>Pseudomonadati</taxon>
        <taxon>Pseudomonadota</taxon>
        <taxon>Betaproteobacteria</taxon>
        <taxon>Burkholderiales</taxon>
        <taxon>Alcaligenaceae</taxon>
        <taxon>Bordetella</taxon>
    </lineage>
</organism>
<dbReference type="InterPro" id="IPR000515">
    <property type="entry name" value="MetI-like"/>
</dbReference>
<dbReference type="Gene3D" id="1.10.3720.10">
    <property type="entry name" value="MetI-like"/>
    <property type="match status" value="1"/>
</dbReference>
<feature type="transmembrane region" description="Helical" evidence="8">
    <location>
        <begin position="181"/>
        <end position="201"/>
    </location>
</feature>